<dbReference type="Gramene" id="Os04t0270550-00">
    <property type="protein sequence ID" value="Os04t0270550-00"/>
    <property type="gene ID" value="Os04g0270550"/>
</dbReference>
<dbReference type="Proteomes" id="UP000059680">
    <property type="component" value="Chromosome 4"/>
</dbReference>
<dbReference type="PaxDb" id="39947-A0A0P0W875"/>
<evidence type="ECO:0000313" key="2">
    <source>
        <dbReference type="EMBL" id="BAS88325.1"/>
    </source>
</evidence>
<feature type="non-terminal residue" evidence="2">
    <location>
        <position position="127"/>
    </location>
</feature>
<name>A0A0P0W875_ORYSJ</name>
<gene>
    <name evidence="2" type="ordered locus">Os04g0270550</name>
    <name evidence="2" type="ORF">OSNPB_040270550</name>
</gene>
<feature type="non-terminal residue" evidence="2">
    <location>
        <position position="1"/>
    </location>
</feature>
<feature type="region of interest" description="Disordered" evidence="1">
    <location>
        <begin position="71"/>
        <end position="103"/>
    </location>
</feature>
<evidence type="ECO:0000313" key="3">
    <source>
        <dbReference type="Proteomes" id="UP000059680"/>
    </source>
</evidence>
<evidence type="ECO:0000256" key="1">
    <source>
        <dbReference type="SAM" id="MobiDB-lite"/>
    </source>
</evidence>
<accession>A0A0P0W875</accession>
<protein>
    <submittedName>
        <fullName evidence="2">Os04g0270550 protein</fullName>
    </submittedName>
</protein>
<keyword evidence="3" id="KW-1185">Reference proteome</keyword>
<proteinExistence type="predicted"/>
<reference evidence="3" key="1">
    <citation type="journal article" date="2005" name="Nature">
        <title>The map-based sequence of the rice genome.</title>
        <authorList>
            <consortium name="International rice genome sequencing project (IRGSP)"/>
            <person name="Matsumoto T."/>
            <person name="Wu J."/>
            <person name="Kanamori H."/>
            <person name="Katayose Y."/>
            <person name="Fujisawa M."/>
            <person name="Namiki N."/>
            <person name="Mizuno H."/>
            <person name="Yamamoto K."/>
            <person name="Antonio B.A."/>
            <person name="Baba T."/>
            <person name="Sakata K."/>
            <person name="Nagamura Y."/>
            <person name="Aoki H."/>
            <person name="Arikawa K."/>
            <person name="Arita K."/>
            <person name="Bito T."/>
            <person name="Chiden Y."/>
            <person name="Fujitsuka N."/>
            <person name="Fukunaka R."/>
            <person name="Hamada M."/>
            <person name="Harada C."/>
            <person name="Hayashi A."/>
            <person name="Hijishita S."/>
            <person name="Honda M."/>
            <person name="Hosokawa S."/>
            <person name="Ichikawa Y."/>
            <person name="Idonuma A."/>
            <person name="Iijima M."/>
            <person name="Ikeda M."/>
            <person name="Ikeno M."/>
            <person name="Ito K."/>
            <person name="Ito S."/>
            <person name="Ito T."/>
            <person name="Ito Y."/>
            <person name="Ito Y."/>
            <person name="Iwabuchi A."/>
            <person name="Kamiya K."/>
            <person name="Karasawa W."/>
            <person name="Kurita K."/>
            <person name="Katagiri S."/>
            <person name="Kikuta A."/>
            <person name="Kobayashi H."/>
            <person name="Kobayashi N."/>
            <person name="Machita K."/>
            <person name="Maehara T."/>
            <person name="Masukawa M."/>
            <person name="Mizubayashi T."/>
            <person name="Mukai Y."/>
            <person name="Nagasaki H."/>
            <person name="Nagata Y."/>
            <person name="Naito S."/>
            <person name="Nakashima M."/>
            <person name="Nakama Y."/>
            <person name="Nakamichi Y."/>
            <person name="Nakamura M."/>
            <person name="Meguro A."/>
            <person name="Negishi M."/>
            <person name="Ohta I."/>
            <person name="Ohta T."/>
            <person name="Okamoto M."/>
            <person name="Ono N."/>
            <person name="Saji S."/>
            <person name="Sakaguchi M."/>
            <person name="Sakai K."/>
            <person name="Shibata M."/>
            <person name="Shimokawa T."/>
            <person name="Song J."/>
            <person name="Takazaki Y."/>
            <person name="Terasawa K."/>
            <person name="Tsugane M."/>
            <person name="Tsuji K."/>
            <person name="Ueda S."/>
            <person name="Waki K."/>
            <person name="Yamagata H."/>
            <person name="Yamamoto M."/>
            <person name="Yamamoto S."/>
            <person name="Yamane H."/>
            <person name="Yoshiki S."/>
            <person name="Yoshihara R."/>
            <person name="Yukawa K."/>
            <person name="Zhong H."/>
            <person name="Yano M."/>
            <person name="Yuan Q."/>
            <person name="Ouyang S."/>
            <person name="Liu J."/>
            <person name="Jones K.M."/>
            <person name="Gansberger K."/>
            <person name="Moffat K."/>
            <person name="Hill J."/>
            <person name="Bera J."/>
            <person name="Fadrosh D."/>
            <person name="Jin S."/>
            <person name="Johri S."/>
            <person name="Kim M."/>
            <person name="Overton L."/>
            <person name="Reardon M."/>
            <person name="Tsitrin T."/>
            <person name="Vuong H."/>
            <person name="Weaver B."/>
            <person name="Ciecko A."/>
            <person name="Tallon L."/>
            <person name="Jackson J."/>
            <person name="Pai G."/>
            <person name="Aken S.V."/>
            <person name="Utterback T."/>
            <person name="Reidmuller S."/>
            <person name="Feldblyum T."/>
            <person name="Hsiao J."/>
            <person name="Zismann V."/>
            <person name="Iobst S."/>
            <person name="de Vazeille A.R."/>
            <person name="Buell C.R."/>
            <person name="Ying K."/>
            <person name="Li Y."/>
            <person name="Lu T."/>
            <person name="Huang Y."/>
            <person name="Zhao Q."/>
            <person name="Feng Q."/>
            <person name="Zhang L."/>
            <person name="Zhu J."/>
            <person name="Weng Q."/>
            <person name="Mu J."/>
            <person name="Lu Y."/>
            <person name="Fan D."/>
            <person name="Liu Y."/>
            <person name="Guan J."/>
            <person name="Zhang Y."/>
            <person name="Yu S."/>
            <person name="Liu X."/>
            <person name="Zhang Y."/>
            <person name="Hong G."/>
            <person name="Han B."/>
            <person name="Choisne N."/>
            <person name="Demange N."/>
            <person name="Orjeda G."/>
            <person name="Samain S."/>
            <person name="Cattolico L."/>
            <person name="Pelletier E."/>
            <person name="Couloux A."/>
            <person name="Segurens B."/>
            <person name="Wincker P."/>
            <person name="D'Hont A."/>
            <person name="Scarpelli C."/>
            <person name="Weissenbach J."/>
            <person name="Salanoubat M."/>
            <person name="Quetier F."/>
            <person name="Yu Y."/>
            <person name="Kim H.R."/>
            <person name="Rambo T."/>
            <person name="Currie J."/>
            <person name="Collura K."/>
            <person name="Luo M."/>
            <person name="Yang T."/>
            <person name="Ammiraju J.S.S."/>
            <person name="Engler F."/>
            <person name="Soderlund C."/>
            <person name="Wing R.A."/>
            <person name="Palmer L.E."/>
            <person name="de la Bastide M."/>
            <person name="Spiegel L."/>
            <person name="Nascimento L."/>
            <person name="Zutavern T."/>
            <person name="O'Shaughnessy A."/>
            <person name="Dike S."/>
            <person name="Dedhia N."/>
            <person name="Preston R."/>
            <person name="Balija V."/>
            <person name="McCombie W.R."/>
            <person name="Chow T."/>
            <person name="Chen H."/>
            <person name="Chung M."/>
            <person name="Chen C."/>
            <person name="Shaw J."/>
            <person name="Wu H."/>
            <person name="Hsiao K."/>
            <person name="Chao Y."/>
            <person name="Chu M."/>
            <person name="Cheng C."/>
            <person name="Hour A."/>
            <person name="Lee P."/>
            <person name="Lin S."/>
            <person name="Lin Y."/>
            <person name="Liou J."/>
            <person name="Liu S."/>
            <person name="Hsing Y."/>
            <person name="Raghuvanshi S."/>
            <person name="Mohanty A."/>
            <person name="Bharti A.K."/>
            <person name="Gaur A."/>
            <person name="Gupta V."/>
            <person name="Kumar D."/>
            <person name="Ravi V."/>
            <person name="Vij S."/>
            <person name="Kapur A."/>
            <person name="Khurana P."/>
            <person name="Khurana P."/>
            <person name="Khurana J.P."/>
            <person name="Tyagi A.K."/>
            <person name="Gaikwad K."/>
            <person name="Singh A."/>
            <person name="Dalal V."/>
            <person name="Srivastava S."/>
            <person name="Dixit A."/>
            <person name="Pal A.K."/>
            <person name="Ghazi I.A."/>
            <person name="Yadav M."/>
            <person name="Pandit A."/>
            <person name="Bhargava A."/>
            <person name="Sureshbabu K."/>
            <person name="Batra K."/>
            <person name="Sharma T.R."/>
            <person name="Mohapatra T."/>
            <person name="Singh N.K."/>
            <person name="Messing J."/>
            <person name="Nelson A.B."/>
            <person name="Fuks G."/>
            <person name="Kavchok S."/>
            <person name="Keizer G."/>
            <person name="Linton E."/>
            <person name="Llaca V."/>
            <person name="Song R."/>
            <person name="Tanyolac B."/>
            <person name="Young S."/>
            <person name="Ho-Il K."/>
            <person name="Hahn J.H."/>
            <person name="Sangsakoo G."/>
            <person name="Vanavichit A."/>
            <person name="de Mattos Luiz.A.T."/>
            <person name="Zimmer P.D."/>
            <person name="Malone G."/>
            <person name="Dellagostin O."/>
            <person name="de Oliveira A.C."/>
            <person name="Bevan M."/>
            <person name="Bancroft I."/>
            <person name="Minx P."/>
            <person name="Cordum H."/>
            <person name="Wilson R."/>
            <person name="Cheng Z."/>
            <person name="Jin W."/>
            <person name="Jiang J."/>
            <person name="Leong S.A."/>
            <person name="Iwama H."/>
            <person name="Gojobori T."/>
            <person name="Itoh T."/>
            <person name="Niimura Y."/>
            <person name="Fujii Y."/>
            <person name="Habara T."/>
            <person name="Sakai H."/>
            <person name="Sato Y."/>
            <person name="Wilson G."/>
            <person name="Kumar K."/>
            <person name="McCouch S."/>
            <person name="Juretic N."/>
            <person name="Hoen D."/>
            <person name="Wright S."/>
            <person name="Bruskiewich R."/>
            <person name="Bureau T."/>
            <person name="Miyao A."/>
            <person name="Hirochika H."/>
            <person name="Nishikawa T."/>
            <person name="Kadowaki K."/>
            <person name="Sugiura M."/>
            <person name="Burr B."/>
            <person name="Sasaki T."/>
        </authorList>
    </citation>
    <scope>NUCLEOTIDE SEQUENCE [LARGE SCALE GENOMIC DNA]</scope>
    <source>
        <strain evidence="3">cv. Nipponbare</strain>
    </source>
</reference>
<reference evidence="2 3" key="2">
    <citation type="journal article" date="2013" name="Plant Cell Physiol.">
        <title>Rice Annotation Project Database (RAP-DB): an integrative and interactive database for rice genomics.</title>
        <authorList>
            <person name="Sakai H."/>
            <person name="Lee S.S."/>
            <person name="Tanaka T."/>
            <person name="Numa H."/>
            <person name="Kim J."/>
            <person name="Kawahara Y."/>
            <person name="Wakimoto H."/>
            <person name="Yang C.C."/>
            <person name="Iwamoto M."/>
            <person name="Abe T."/>
            <person name="Yamada Y."/>
            <person name="Muto A."/>
            <person name="Inokuchi H."/>
            <person name="Ikemura T."/>
            <person name="Matsumoto T."/>
            <person name="Sasaki T."/>
            <person name="Itoh T."/>
        </authorList>
    </citation>
    <scope>NUCLEOTIDE SEQUENCE [LARGE SCALE GENOMIC DNA]</scope>
    <source>
        <strain evidence="3">cv. Nipponbare</strain>
    </source>
</reference>
<dbReference type="AlphaFoldDB" id="A0A0P0W875"/>
<dbReference type="EMBL" id="AP014960">
    <property type="protein sequence ID" value="BAS88325.1"/>
    <property type="molecule type" value="Genomic_DNA"/>
</dbReference>
<organism evidence="2 3">
    <name type="scientific">Oryza sativa subsp. japonica</name>
    <name type="common">Rice</name>
    <dbReference type="NCBI Taxonomy" id="39947"/>
    <lineage>
        <taxon>Eukaryota</taxon>
        <taxon>Viridiplantae</taxon>
        <taxon>Streptophyta</taxon>
        <taxon>Embryophyta</taxon>
        <taxon>Tracheophyta</taxon>
        <taxon>Spermatophyta</taxon>
        <taxon>Magnoliopsida</taxon>
        <taxon>Liliopsida</taxon>
        <taxon>Poales</taxon>
        <taxon>Poaceae</taxon>
        <taxon>BOP clade</taxon>
        <taxon>Oryzoideae</taxon>
        <taxon>Oryzeae</taxon>
        <taxon>Oryzinae</taxon>
        <taxon>Oryza</taxon>
        <taxon>Oryza sativa</taxon>
    </lineage>
</organism>
<reference evidence="2 3" key="3">
    <citation type="journal article" date="2013" name="Rice">
        <title>Improvement of the Oryza sativa Nipponbare reference genome using next generation sequence and optical map data.</title>
        <authorList>
            <person name="Kawahara Y."/>
            <person name="de la Bastide M."/>
            <person name="Hamilton J.P."/>
            <person name="Kanamori H."/>
            <person name="McCombie W.R."/>
            <person name="Ouyang S."/>
            <person name="Schwartz D.C."/>
            <person name="Tanaka T."/>
            <person name="Wu J."/>
            <person name="Zhou S."/>
            <person name="Childs K.L."/>
            <person name="Davidson R.M."/>
            <person name="Lin H."/>
            <person name="Quesada-Ocampo L."/>
            <person name="Vaillancourt B."/>
            <person name="Sakai H."/>
            <person name="Lee S.S."/>
            <person name="Kim J."/>
            <person name="Numa H."/>
            <person name="Itoh T."/>
            <person name="Buell C.R."/>
            <person name="Matsumoto T."/>
        </authorList>
    </citation>
    <scope>NUCLEOTIDE SEQUENCE [LARGE SCALE GENOMIC DNA]</scope>
    <source>
        <strain evidence="3">cv. Nipponbare</strain>
    </source>
</reference>
<sequence>RTDQEYGGAGEVAEDVVPDALGDGREVGVVAARVGVVVADDREALRGEVVLDERERELEGGEQREVVRVVGERHGVGDGDDGGGGGGPVEEAADEEAVDGGGGVLEGVQRELDVRHLRHLVLALRSH</sequence>
<dbReference type="InParanoid" id="A0A0P0W875"/>